<sequence>MRSVNKVLLTGTTGFVGSQLLGHLLGLGRHSVVVASRTDHANVDPRCQVFNVGEFGSRTLWHDALVGVDCVVHLAGRAHVLTRESNALQLFREANTEATLNLARQAAAQGVRRFVFISSIGVNGALTTEHPFSETSTPAPHADYAVSKLEAEVGLMQLSNDTEMDVVIIRPPLVYAAHAPGNFRRLLKLVHTGIPLPFGRVKNSRSMIALENLVDLITVCVEHPAAANQVFLASDGVNFSTGQIIDLLAQGMSQGMSRRGRQIPLPVWFLRVAARLLGKQGIYTQLCGSLKIDSSKTTQLLGWVPPVSAEAAMIKAGQEFRRKVVGS</sequence>
<evidence type="ECO:0000259" key="3">
    <source>
        <dbReference type="Pfam" id="PF01370"/>
    </source>
</evidence>
<evidence type="ECO:0000313" key="4">
    <source>
        <dbReference type="EMBL" id="USW02776.1"/>
    </source>
</evidence>
<accession>A0ABD7TLX9</accession>
<comment type="pathway">
    <text evidence="1">Bacterial outer membrane biogenesis; LPS O-antigen biosynthesis.</text>
</comment>
<proteinExistence type="inferred from homology"/>
<dbReference type="Gene3D" id="3.40.50.720">
    <property type="entry name" value="NAD(P)-binding Rossmann-like Domain"/>
    <property type="match status" value="1"/>
</dbReference>
<dbReference type="KEGG" id="ppeg:KUA23_08670"/>
<dbReference type="PANTHER" id="PTHR43000">
    <property type="entry name" value="DTDP-D-GLUCOSE 4,6-DEHYDRATASE-RELATED"/>
    <property type="match status" value="1"/>
</dbReference>
<organism evidence="4 5">
    <name type="scientific">Pseudomonas pergaminensis</name>
    <dbReference type="NCBI Taxonomy" id="2853159"/>
    <lineage>
        <taxon>Bacteria</taxon>
        <taxon>Pseudomonadati</taxon>
        <taxon>Pseudomonadota</taxon>
        <taxon>Gammaproteobacteria</taxon>
        <taxon>Pseudomonadales</taxon>
        <taxon>Pseudomonadaceae</taxon>
        <taxon>Pseudomonas</taxon>
    </lineage>
</organism>
<dbReference type="RefSeq" id="WP_078047521.1">
    <property type="nucleotide sequence ID" value="NZ_CP078013.2"/>
</dbReference>
<protein>
    <submittedName>
        <fullName evidence="4">NAD-dependent epimerase/dehydratase family protein</fullName>
    </submittedName>
</protein>
<name>A0ABD7TLX9_9PSED</name>
<evidence type="ECO:0000256" key="1">
    <source>
        <dbReference type="ARBA" id="ARBA00005125"/>
    </source>
</evidence>
<feature type="domain" description="NAD-dependent epimerase/dehydratase" evidence="3">
    <location>
        <begin position="7"/>
        <end position="227"/>
    </location>
</feature>
<dbReference type="AlphaFoldDB" id="A0ABD7TLX9"/>
<evidence type="ECO:0000256" key="2">
    <source>
        <dbReference type="ARBA" id="ARBA00007637"/>
    </source>
</evidence>
<gene>
    <name evidence="4" type="ORF">KUA23_08670</name>
</gene>
<dbReference type="Proteomes" id="UP001056907">
    <property type="component" value="Chromosome"/>
</dbReference>
<dbReference type="InterPro" id="IPR036291">
    <property type="entry name" value="NAD(P)-bd_dom_sf"/>
</dbReference>
<reference evidence="4" key="1">
    <citation type="journal article" date="2022" name="Front. Plant Sci.">
        <title>Agronomic efficiency and genome mining analysis of the wheat-biostimulant rhizospheric bacterium Pseudomonas pergaminensis sp. nov. strain 1008T.</title>
        <authorList>
            <person name="Diaz M."/>
            <person name="Bach T."/>
            <person name="Gonzalez Anta G."/>
            <person name="Agaras B."/>
            <person name="Wibberg D."/>
            <person name="Noguera F."/>
            <person name="Canciani W."/>
            <person name="Valverde C."/>
        </authorList>
    </citation>
    <scope>NUCLEOTIDE SEQUENCE</scope>
    <source>
        <strain evidence="4">1008</strain>
    </source>
</reference>
<reference evidence="4" key="2">
    <citation type="submission" date="2024-04" db="EMBL/GenBank/DDBJ databases">
        <authorList>
            <person name="Diaz M."/>
            <person name="Bach T."/>
            <person name="Gonzalez Anta G."/>
            <person name="Agaras B."/>
            <person name="Wibberg D."/>
            <person name="Noguera F."/>
            <person name="Canciani W."/>
            <person name="Ybarra T."/>
            <person name="Nunez M.L."/>
            <person name="Valverde C."/>
        </authorList>
    </citation>
    <scope>NUCLEOTIDE SEQUENCE</scope>
    <source>
        <strain evidence="4">1008</strain>
    </source>
</reference>
<dbReference type="InterPro" id="IPR001509">
    <property type="entry name" value="Epimerase_deHydtase"/>
</dbReference>
<dbReference type="SUPFAM" id="SSF51735">
    <property type="entry name" value="NAD(P)-binding Rossmann-fold domains"/>
    <property type="match status" value="1"/>
</dbReference>
<dbReference type="EMBL" id="CP078013">
    <property type="protein sequence ID" value="USW02776.1"/>
    <property type="molecule type" value="Genomic_DNA"/>
</dbReference>
<dbReference type="Pfam" id="PF01370">
    <property type="entry name" value="Epimerase"/>
    <property type="match status" value="1"/>
</dbReference>
<evidence type="ECO:0000313" key="5">
    <source>
        <dbReference type="Proteomes" id="UP001056907"/>
    </source>
</evidence>
<comment type="similarity">
    <text evidence="2">Belongs to the NAD(P)-dependent epimerase/dehydratase family.</text>
</comment>